<name>A0A8X6T051_NEPPI</name>
<evidence type="ECO:0000313" key="1">
    <source>
        <dbReference type="EMBL" id="GFS69540.1"/>
    </source>
</evidence>
<proteinExistence type="predicted"/>
<protein>
    <submittedName>
        <fullName evidence="1">Uncharacterized protein</fullName>
    </submittedName>
</protein>
<comment type="caution">
    <text evidence="1">The sequence shown here is derived from an EMBL/GenBank/DDBJ whole genome shotgun (WGS) entry which is preliminary data.</text>
</comment>
<evidence type="ECO:0000313" key="2">
    <source>
        <dbReference type="Proteomes" id="UP000887013"/>
    </source>
</evidence>
<dbReference type="AlphaFoldDB" id="A0A8X6T051"/>
<dbReference type="Proteomes" id="UP000887013">
    <property type="component" value="Unassembled WGS sequence"/>
</dbReference>
<accession>A0A8X6T051</accession>
<organism evidence="1 2">
    <name type="scientific">Nephila pilipes</name>
    <name type="common">Giant wood spider</name>
    <name type="synonym">Nephila maculata</name>
    <dbReference type="NCBI Taxonomy" id="299642"/>
    <lineage>
        <taxon>Eukaryota</taxon>
        <taxon>Metazoa</taxon>
        <taxon>Ecdysozoa</taxon>
        <taxon>Arthropoda</taxon>
        <taxon>Chelicerata</taxon>
        <taxon>Arachnida</taxon>
        <taxon>Araneae</taxon>
        <taxon>Araneomorphae</taxon>
        <taxon>Entelegynae</taxon>
        <taxon>Araneoidea</taxon>
        <taxon>Nephilidae</taxon>
        <taxon>Nephila</taxon>
    </lineage>
</organism>
<dbReference type="EMBL" id="BMAW01095280">
    <property type="protein sequence ID" value="GFS69540.1"/>
    <property type="molecule type" value="Genomic_DNA"/>
</dbReference>
<sequence length="111" mass="12718">MSDTCTLHLVGSKGCKELKAGAHVELAWVKMTLTTTEEQYQVNVYNLPKEEFLLAYVQKYGQDEGADTWRLDMNTVRLEDVLPFVAQKMNLLLNSNCIVKLTCLERYVEVE</sequence>
<reference evidence="1" key="1">
    <citation type="submission" date="2020-08" db="EMBL/GenBank/DDBJ databases">
        <title>Multicomponent nature underlies the extraordinary mechanical properties of spider dragline silk.</title>
        <authorList>
            <person name="Kono N."/>
            <person name="Nakamura H."/>
            <person name="Mori M."/>
            <person name="Yoshida Y."/>
            <person name="Ohtoshi R."/>
            <person name="Malay A.D."/>
            <person name="Moran D.A.P."/>
            <person name="Tomita M."/>
            <person name="Numata K."/>
            <person name="Arakawa K."/>
        </authorList>
    </citation>
    <scope>NUCLEOTIDE SEQUENCE</scope>
</reference>
<gene>
    <name evidence="1" type="ORF">NPIL_584441</name>
</gene>
<keyword evidence="2" id="KW-1185">Reference proteome</keyword>